<keyword evidence="4" id="KW-1185">Reference proteome</keyword>
<evidence type="ECO:0000313" key="4">
    <source>
        <dbReference type="Proteomes" id="UP001499910"/>
    </source>
</evidence>
<dbReference type="PANTHER" id="PTHR19328:SF75">
    <property type="entry name" value="ALDOSE SUGAR DEHYDROGENASE YLII"/>
    <property type="match status" value="1"/>
</dbReference>
<accession>A0ABP9LLR7</accession>
<organism evidence="3 4">
    <name type="scientific">[Roseibacterium] beibuensis</name>
    <dbReference type="NCBI Taxonomy" id="1193142"/>
    <lineage>
        <taxon>Bacteria</taxon>
        <taxon>Pseudomonadati</taxon>
        <taxon>Pseudomonadota</taxon>
        <taxon>Alphaproteobacteria</taxon>
        <taxon>Rhodobacterales</taxon>
        <taxon>Roseobacteraceae</taxon>
        <taxon>Roseicyclus</taxon>
    </lineage>
</organism>
<dbReference type="EMBL" id="BAABHW010000005">
    <property type="protein sequence ID" value="GAA5079450.1"/>
    <property type="molecule type" value="Genomic_DNA"/>
</dbReference>
<protein>
    <submittedName>
        <fullName evidence="3">PQQ-dependent sugar dehydrogenase</fullName>
    </submittedName>
</protein>
<comment type="caution">
    <text evidence="3">The sequence shown here is derived from an EMBL/GenBank/DDBJ whole genome shotgun (WGS) entry which is preliminary data.</text>
</comment>
<dbReference type="Pfam" id="PF07995">
    <property type="entry name" value="GSDH"/>
    <property type="match status" value="1"/>
</dbReference>
<evidence type="ECO:0000313" key="3">
    <source>
        <dbReference type="EMBL" id="GAA5079450.1"/>
    </source>
</evidence>
<reference evidence="4" key="1">
    <citation type="journal article" date="2019" name="Int. J. Syst. Evol. Microbiol.">
        <title>The Global Catalogue of Microorganisms (GCM) 10K type strain sequencing project: providing services to taxonomists for standard genome sequencing and annotation.</title>
        <authorList>
            <consortium name="The Broad Institute Genomics Platform"/>
            <consortium name="The Broad Institute Genome Sequencing Center for Infectious Disease"/>
            <person name="Wu L."/>
            <person name="Ma J."/>
        </authorList>
    </citation>
    <scope>NUCLEOTIDE SEQUENCE [LARGE SCALE GENOMIC DNA]</scope>
    <source>
        <strain evidence="4">JCM 18015</strain>
    </source>
</reference>
<evidence type="ECO:0000259" key="2">
    <source>
        <dbReference type="Pfam" id="PF07995"/>
    </source>
</evidence>
<dbReference type="RefSeq" id="WP_405048328.1">
    <property type="nucleotide sequence ID" value="NZ_BAABHW010000005.1"/>
</dbReference>
<evidence type="ECO:0000256" key="1">
    <source>
        <dbReference type="SAM" id="SignalP"/>
    </source>
</evidence>
<sequence>MRMRTTLFRPIFSLSMAGLIALPALAQAPVVEGGENLPSAEPAFAGQTDAPEQISDLTLARQDVATGLEHPWAVEVLPNGAGYLVTERPGRLRHITRDGEISDPISGVPEVDARRQGGLLDVAIAPDFEDSRVIYLTYARPMGDGMTAIAAARARLSEDMTVLGEVEDIFVQSPASPSPMHFGSRVVPTGDGHVFITTGEHSTRAERDLAQAVSTTYGKVVRVTPEGDVPGDNPFVEADAALGEIWTLGHRNVQGAALHPETGALWTIEHGPAGGDELNLIEAGANYGWPIVTYGVNYDGTPIGTGQTAHAPAFVEPRHYWDPVIAPGGMVFYEGEMFPEWQGDILASGLVAASVVRLDLNGDTVAGEEWLMRGIGRVRDMAVDEDGAILTVLDLPDAPLVRLVRED</sequence>
<dbReference type="SUPFAM" id="SSF50952">
    <property type="entry name" value="Soluble quinoprotein glucose dehydrogenase"/>
    <property type="match status" value="1"/>
</dbReference>
<name>A0ABP9LLR7_9RHOB</name>
<gene>
    <name evidence="3" type="ORF">GCM10023209_31730</name>
</gene>
<dbReference type="PANTHER" id="PTHR19328">
    <property type="entry name" value="HEDGEHOG-INTERACTING PROTEIN"/>
    <property type="match status" value="1"/>
</dbReference>
<feature type="domain" description="Glucose/Sorbosone dehydrogenase" evidence="2">
    <location>
        <begin position="68"/>
        <end position="402"/>
    </location>
</feature>
<dbReference type="InterPro" id="IPR011042">
    <property type="entry name" value="6-blade_b-propeller_TolB-like"/>
</dbReference>
<dbReference type="Proteomes" id="UP001499910">
    <property type="component" value="Unassembled WGS sequence"/>
</dbReference>
<feature type="signal peptide" evidence="1">
    <location>
        <begin position="1"/>
        <end position="26"/>
    </location>
</feature>
<dbReference type="InterPro" id="IPR011041">
    <property type="entry name" value="Quinoprot_gluc/sorb_DH_b-prop"/>
</dbReference>
<keyword evidence="1" id="KW-0732">Signal</keyword>
<feature type="chain" id="PRO_5046970683" evidence="1">
    <location>
        <begin position="27"/>
        <end position="407"/>
    </location>
</feature>
<dbReference type="InterPro" id="IPR012938">
    <property type="entry name" value="Glc/Sorbosone_DH"/>
</dbReference>
<proteinExistence type="predicted"/>
<dbReference type="Gene3D" id="2.120.10.30">
    <property type="entry name" value="TolB, C-terminal domain"/>
    <property type="match status" value="1"/>
</dbReference>